<name>A0A0S2IQG1_LEPBO</name>
<organism evidence="1">
    <name type="scientific">Leptospira borgpetersenii serovar Ballum</name>
    <dbReference type="NCBI Taxonomy" id="280505"/>
    <lineage>
        <taxon>Bacteria</taxon>
        <taxon>Pseudomonadati</taxon>
        <taxon>Spirochaetota</taxon>
        <taxon>Spirochaetia</taxon>
        <taxon>Leptospirales</taxon>
        <taxon>Leptospiraceae</taxon>
        <taxon>Leptospira</taxon>
    </lineage>
</organism>
<dbReference type="GeneID" id="99614316"/>
<gene>
    <name evidence="1" type="ORF">LBBP_01386</name>
</gene>
<dbReference type="Proteomes" id="UP000058857">
    <property type="component" value="Chromosome 1"/>
</dbReference>
<evidence type="ECO:0000313" key="1">
    <source>
        <dbReference type="EMBL" id="ALO25677.1"/>
    </source>
</evidence>
<accession>A0A0S2IQG1</accession>
<dbReference type="RefSeq" id="WP_002734720.1">
    <property type="nucleotide sequence ID" value="NZ_CP012029.1"/>
</dbReference>
<reference evidence="1 2" key="1">
    <citation type="journal article" date="2015" name="PLoS Negl. Trop. Dis.">
        <title>Distribution of Plasmids in Distinct Leptospira Pathogenic Species.</title>
        <authorList>
            <person name="Wang Y."/>
            <person name="Zhuang X."/>
            <person name="Zhong Y."/>
            <person name="Zhang C."/>
            <person name="Zhang Y."/>
            <person name="Zeng L."/>
            <person name="Zhu Y."/>
            <person name="He P."/>
            <person name="Dong K."/>
            <person name="Pal U."/>
            <person name="Guo X."/>
            <person name="Qin J."/>
        </authorList>
    </citation>
    <scope>NUCLEOTIDE SEQUENCE [LARGE SCALE GENOMIC DNA]</scope>
    <source>
        <strain evidence="1 2">56604</strain>
    </source>
</reference>
<dbReference type="NCBIfam" id="NF047435">
    <property type="entry name" value="LA_2272_fam_lipo"/>
    <property type="match status" value="1"/>
</dbReference>
<protein>
    <submittedName>
        <fullName evidence="1">Uncharacterized protein</fullName>
    </submittedName>
</protein>
<evidence type="ECO:0000313" key="2">
    <source>
        <dbReference type="Proteomes" id="UP000058857"/>
    </source>
</evidence>
<dbReference type="AlphaFoldDB" id="A0A0S2IQG1"/>
<sequence length="70" mass="7830">MIRTFIHSVFIILFCPIIFDCGAALTPKATVKLSPQTKTEILRVNLLYGERNHLYGLNLGLVNLESVSEP</sequence>
<proteinExistence type="predicted"/>
<dbReference type="EMBL" id="CP012029">
    <property type="protein sequence ID" value="ALO25677.1"/>
    <property type="molecule type" value="Genomic_DNA"/>
</dbReference>
<dbReference type="PATRIC" id="fig|280505.15.peg.1353"/>